<gene>
    <name evidence="2" type="ORF">B0I29_110275</name>
</gene>
<dbReference type="PANTHER" id="PTHR40765">
    <property type="entry name" value="ESX-2 SECRETION SYSTEM ATPASE ECCB2"/>
    <property type="match status" value="1"/>
</dbReference>
<accession>A0A327ZBS9</accession>
<keyword evidence="1" id="KW-0472">Membrane</keyword>
<proteinExistence type="predicted"/>
<dbReference type="InterPro" id="IPR044857">
    <property type="entry name" value="T7SS_EccB_R1"/>
</dbReference>
<evidence type="ECO:0000256" key="1">
    <source>
        <dbReference type="SAM" id="Phobius"/>
    </source>
</evidence>
<dbReference type="RefSeq" id="WP_111651053.1">
    <property type="nucleotide sequence ID" value="NZ_JACHWI010000004.1"/>
</dbReference>
<organism evidence="2 3">
    <name type="scientific">Actinoplanes lutulentus</name>
    <dbReference type="NCBI Taxonomy" id="1287878"/>
    <lineage>
        <taxon>Bacteria</taxon>
        <taxon>Bacillati</taxon>
        <taxon>Actinomycetota</taxon>
        <taxon>Actinomycetes</taxon>
        <taxon>Micromonosporales</taxon>
        <taxon>Micromonosporaceae</taxon>
        <taxon>Actinoplanes</taxon>
    </lineage>
</organism>
<keyword evidence="1 2" id="KW-0812">Transmembrane</keyword>
<dbReference type="GO" id="GO:0005576">
    <property type="term" value="C:extracellular region"/>
    <property type="evidence" value="ECO:0007669"/>
    <property type="project" value="TreeGrafter"/>
</dbReference>
<feature type="transmembrane region" description="Helical" evidence="1">
    <location>
        <begin position="35"/>
        <end position="57"/>
    </location>
</feature>
<dbReference type="EMBL" id="QLMJ01000010">
    <property type="protein sequence ID" value="RAK35519.1"/>
    <property type="molecule type" value="Genomic_DNA"/>
</dbReference>
<evidence type="ECO:0000313" key="2">
    <source>
        <dbReference type="EMBL" id="RAK35519.1"/>
    </source>
</evidence>
<dbReference type="Gene3D" id="3.30.2390.20">
    <property type="entry name" value="Type VII secretion system EccB, repeat 1 domain"/>
    <property type="match status" value="1"/>
</dbReference>
<evidence type="ECO:0000313" key="3">
    <source>
        <dbReference type="Proteomes" id="UP000249341"/>
    </source>
</evidence>
<dbReference type="AlphaFoldDB" id="A0A327ZBS9"/>
<keyword evidence="1" id="KW-1133">Transmembrane helix</keyword>
<dbReference type="Pfam" id="PF05108">
    <property type="entry name" value="T7SS_ESX1_EccB"/>
    <property type="match status" value="2"/>
</dbReference>
<dbReference type="Proteomes" id="UP000249341">
    <property type="component" value="Unassembled WGS sequence"/>
</dbReference>
<name>A0A327ZBS9_9ACTN</name>
<dbReference type="PANTHER" id="PTHR40765:SF2">
    <property type="entry name" value="ESX-2 SECRETION SYSTEM ATPASE ECCB2"/>
    <property type="match status" value="1"/>
</dbReference>
<protein>
    <submittedName>
        <fullName evidence="2">Type VII secretion system ESX-1 transmembrane protein B</fullName>
    </submittedName>
</protein>
<comment type="caution">
    <text evidence="2">The sequence shown here is derived from an EMBL/GenBank/DDBJ whole genome shotgun (WGS) entry which is preliminary data.</text>
</comment>
<dbReference type="OrthoDB" id="3847604at2"/>
<reference evidence="2 3" key="1">
    <citation type="submission" date="2018-06" db="EMBL/GenBank/DDBJ databases">
        <title>Genomic Encyclopedia of Type Strains, Phase III (KMG-III): the genomes of soil and plant-associated and newly described type strains.</title>
        <authorList>
            <person name="Whitman W."/>
        </authorList>
    </citation>
    <scope>NUCLEOTIDE SEQUENCE [LARGE SCALE GENOMIC DNA]</scope>
    <source>
        <strain evidence="2 3">CGMCC 4.7090</strain>
    </source>
</reference>
<keyword evidence="3" id="KW-1185">Reference proteome</keyword>
<sequence>MHELHSYRFSVQRVVAAVVTHDPDPPRPPLRRGGVSALAGLLVAAVALGAAAAYGLFTGHSRTEATDPGAILLERRTGTRYVYLPSDGRLHPVLNYTSGLLLTSGDTPELRTIGAAKLASVPLGEPLGIPGAPDALPAAGDLLTGPWSLCTAAGTSTLLVGAAPSGGLPLTGGLLVRAAGRTQMVFEGRSYALTDNEQKIAAWSVPEAWLGAIPAAPGHPAGISPPSDAPASACVTLASDQTQAGVRVNATFPSGAVHVPRGKGALVSADGDKIHLVTDSGQRFELAGADLLGKLGYAGVTPLRVPERFLAQLPAGPALDPVRAGRA</sequence>
<dbReference type="InterPro" id="IPR007795">
    <property type="entry name" value="T7SS_EccB"/>
</dbReference>